<dbReference type="Proteomes" id="UP001066276">
    <property type="component" value="Chromosome 1_2"/>
</dbReference>
<gene>
    <name evidence="1" type="ORF">NDU88_007021</name>
</gene>
<keyword evidence="2" id="KW-1185">Reference proteome</keyword>
<organism evidence="1 2">
    <name type="scientific">Pleurodeles waltl</name>
    <name type="common">Iberian ribbed newt</name>
    <dbReference type="NCBI Taxonomy" id="8319"/>
    <lineage>
        <taxon>Eukaryota</taxon>
        <taxon>Metazoa</taxon>
        <taxon>Chordata</taxon>
        <taxon>Craniata</taxon>
        <taxon>Vertebrata</taxon>
        <taxon>Euteleostomi</taxon>
        <taxon>Amphibia</taxon>
        <taxon>Batrachia</taxon>
        <taxon>Caudata</taxon>
        <taxon>Salamandroidea</taxon>
        <taxon>Salamandridae</taxon>
        <taxon>Pleurodelinae</taxon>
        <taxon>Pleurodeles</taxon>
    </lineage>
</organism>
<evidence type="ECO:0000313" key="2">
    <source>
        <dbReference type="Proteomes" id="UP001066276"/>
    </source>
</evidence>
<accession>A0AAV7WEZ7</accession>
<proteinExistence type="predicted"/>
<reference evidence="1" key="1">
    <citation type="journal article" date="2022" name="bioRxiv">
        <title>Sequencing and chromosome-scale assembly of the giantPleurodeles waltlgenome.</title>
        <authorList>
            <person name="Brown T."/>
            <person name="Elewa A."/>
            <person name="Iarovenko S."/>
            <person name="Subramanian E."/>
            <person name="Araus A.J."/>
            <person name="Petzold A."/>
            <person name="Susuki M."/>
            <person name="Suzuki K.-i.T."/>
            <person name="Hayashi T."/>
            <person name="Toyoda A."/>
            <person name="Oliveira C."/>
            <person name="Osipova E."/>
            <person name="Leigh N.D."/>
            <person name="Simon A."/>
            <person name="Yun M.H."/>
        </authorList>
    </citation>
    <scope>NUCLEOTIDE SEQUENCE</scope>
    <source>
        <strain evidence="1">20211129_DDA</strain>
        <tissue evidence="1">Liver</tissue>
    </source>
</reference>
<evidence type="ECO:0000313" key="1">
    <source>
        <dbReference type="EMBL" id="KAJ1211664.1"/>
    </source>
</evidence>
<name>A0AAV7WEZ7_PLEWA</name>
<dbReference type="EMBL" id="JANPWB010000002">
    <property type="protein sequence ID" value="KAJ1211664.1"/>
    <property type="molecule type" value="Genomic_DNA"/>
</dbReference>
<dbReference type="AlphaFoldDB" id="A0AAV7WEZ7"/>
<protein>
    <submittedName>
        <fullName evidence="1">Uncharacterized protein</fullName>
    </submittedName>
</protein>
<comment type="caution">
    <text evidence="1">The sequence shown here is derived from an EMBL/GenBank/DDBJ whole genome shotgun (WGS) entry which is preliminary data.</text>
</comment>
<sequence>MADSCDTGSGMGLRRCGAGWPCRSGAETAGATQLGAAGRVAGERACSRGRQRIGSDCPDVGRRGAARLRPRDRTAMDGDECSQLAIISPRILEPRLLPCGVRKHVSDLGPWRRAMTALDPCVTT</sequence>